<feature type="region of interest" description="Disordered" evidence="2">
    <location>
        <begin position="132"/>
        <end position="161"/>
    </location>
</feature>
<dbReference type="Proteomes" id="UP001615550">
    <property type="component" value="Unassembled WGS sequence"/>
</dbReference>
<name>A0ABW8DA91_9GAMM</name>
<reference evidence="3 4" key="1">
    <citation type="submission" date="2024-08" db="EMBL/GenBank/DDBJ databases">
        <title>Draft Genome Sequence of Legionella lytica strain DSB2004, Isolated From a Fire Sprinkler System.</title>
        <authorList>
            <person name="Everhart A.D."/>
            <person name="Kidane D.T."/>
            <person name="Farone A.L."/>
            <person name="Farone M.B."/>
        </authorList>
    </citation>
    <scope>NUCLEOTIDE SEQUENCE [LARGE SCALE GENOMIC DNA]</scope>
    <source>
        <strain evidence="3 4">DSB2004</strain>
    </source>
</reference>
<protein>
    <recommendedName>
        <fullName evidence="5">Coiled coil protein</fullName>
    </recommendedName>
</protein>
<evidence type="ECO:0000256" key="2">
    <source>
        <dbReference type="SAM" id="MobiDB-lite"/>
    </source>
</evidence>
<sequence length="161" mass="18486">MSDGKLNEKISRLAQQVRSALDYYQELAEEHRLLKIVMDKAPKKISAMKRLIGIYDQKIEEAQNNDKQLEEVILEQNRLSMINQTNDLARHQAACERLLPEVGKKLIDTRSKHSTLSQELATAKNILQQKQGAPSTLFAIDRNQEHSLNEDQELDQPNRPT</sequence>
<proteinExistence type="predicted"/>
<dbReference type="EMBL" id="JBGORX010000002">
    <property type="protein sequence ID" value="MFJ1268766.1"/>
    <property type="molecule type" value="Genomic_DNA"/>
</dbReference>
<evidence type="ECO:0000313" key="4">
    <source>
        <dbReference type="Proteomes" id="UP001615550"/>
    </source>
</evidence>
<organism evidence="3 4">
    <name type="scientific">Legionella lytica</name>
    <dbReference type="NCBI Taxonomy" id="96232"/>
    <lineage>
        <taxon>Bacteria</taxon>
        <taxon>Pseudomonadati</taxon>
        <taxon>Pseudomonadota</taxon>
        <taxon>Gammaproteobacteria</taxon>
        <taxon>Legionellales</taxon>
        <taxon>Legionellaceae</taxon>
        <taxon>Legionella</taxon>
    </lineage>
</organism>
<gene>
    <name evidence="3" type="ORF">ACD661_09390</name>
</gene>
<keyword evidence="4" id="KW-1185">Reference proteome</keyword>
<dbReference type="RefSeq" id="WP_400187603.1">
    <property type="nucleotide sequence ID" value="NZ_JBGORX010000002.1"/>
</dbReference>
<comment type="caution">
    <text evidence="3">The sequence shown here is derived from an EMBL/GenBank/DDBJ whole genome shotgun (WGS) entry which is preliminary data.</text>
</comment>
<feature type="coiled-coil region" evidence="1">
    <location>
        <begin position="45"/>
        <end position="79"/>
    </location>
</feature>
<evidence type="ECO:0000256" key="1">
    <source>
        <dbReference type="SAM" id="Coils"/>
    </source>
</evidence>
<accession>A0ABW8DA91</accession>
<keyword evidence="1" id="KW-0175">Coiled coil</keyword>
<evidence type="ECO:0000313" key="3">
    <source>
        <dbReference type="EMBL" id="MFJ1268766.1"/>
    </source>
</evidence>
<evidence type="ECO:0008006" key="5">
    <source>
        <dbReference type="Google" id="ProtNLM"/>
    </source>
</evidence>